<sequence>MSGSTPGWVEPGGTLSNCSTSDTVILLIGFRAQGFELLAIEHLNLLLHRLQFAAAELQQQIATLVGRQRVVEAELPSFHGLHDLLQLGQRLFVAGWGLIGMAGSFGGGHLVAKGREVPILGAASRLGVKHGLYNRPLH</sequence>
<accession>A0ABP1Z5E0</accession>
<proteinExistence type="predicted"/>
<evidence type="ECO:0000313" key="1">
    <source>
        <dbReference type="EMBL" id="CQR33166.1"/>
    </source>
</evidence>
<protein>
    <submittedName>
        <fullName evidence="1">Uncharacterized protein</fullName>
    </submittedName>
</protein>
<name>A0ABP1Z5E0_THIA3</name>
<organism evidence="1 2">
    <name type="scientific">Thiomonas arsenitoxydans (strain DSM 22701 / CIP 110005 / 3As)</name>
    <dbReference type="NCBI Taxonomy" id="426114"/>
    <lineage>
        <taxon>Bacteria</taxon>
        <taxon>Pseudomonadati</taxon>
        <taxon>Pseudomonadota</taxon>
        <taxon>Betaproteobacteria</taxon>
        <taxon>Burkholderiales</taxon>
        <taxon>Thiomonas</taxon>
    </lineage>
</organism>
<gene>
    <name evidence="1" type="ORF">THICB1_30056</name>
</gene>
<dbReference type="Proteomes" id="UP000078599">
    <property type="component" value="Unassembled WGS sequence"/>
</dbReference>
<comment type="caution">
    <text evidence="1">The sequence shown here is derived from an EMBL/GenBank/DDBJ whole genome shotgun (WGS) entry which is preliminary data.</text>
</comment>
<reference evidence="1 2" key="1">
    <citation type="submission" date="2015-03" db="EMBL/GenBank/DDBJ databases">
        <authorList>
            <person name="Regsiter A."/>
            <person name="william w."/>
        </authorList>
    </citation>
    <scope>NUCLEOTIDE SEQUENCE [LARGE SCALE GENOMIC DNA]</scope>
    <source>
        <strain evidence="1 2">CB1</strain>
    </source>
</reference>
<evidence type="ECO:0000313" key="2">
    <source>
        <dbReference type="Proteomes" id="UP000078599"/>
    </source>
</evidence>
<dbReference type="EMBL" id="CTRI01000023">
    <property type="protein sequence ID" value="CQR33166.1"/>
    <property type="molecule type" value="Genomic_DNA"/>
</dbReference>
<keyword evidence="2" id="KW-1185">Reference proteome</keyword>